<dbReference type="RefSeq" id="WP_227424449.1">
    <property type="nucleotide sequence ID" value="NZ_CP071868.1"/>
</dbReference>
<dbReference type="GO" id="GO:0006950">
    <property type="term" value="P:response to stress"/>
    <property type="evidence" value="ECO:0007669"/>
    <property type="project" value="TreeGrafter"/>
</dbReference>
<evidence type="ECO:0000313" key="3">
    <source>
        <dbReference type="Proteomes" id="UP000663937"/>
    </source>
</evidence>
<gene>
    <name evidence="2" type="ORF">J4E96_03690</name>
</gene>
<keyword evidence="3" id="KW-1185">Reference proteome</keyword>
<protein>
    <submittedName>
        <fullName evidence="2">Winged helix-turn-helix transcriptional regulator</fullName>
    </submittedName>
</protein>
<dbReference type="GO" id="GO:0003700">
    <property type="term" value="F:DNA-binding transcription factor activity"/>
    <property type="evidence" value="ECO:0007669"/>
    <property type="project" value="InterPro"/>
</dbReference>
<proteinExistence type="predicted"/>
<dbReference type="PRINTS" id="PR00598">
    <property type="entry name" value="HTHMARR"/>
</dbReference>
<dbReference type="Proteomes" id="UP000663937">
    <property type="component" value="Chromosome"/>
</dbReference>
<dbReference type="InterPro" id="IPR039422">
    <property type="entry name" value="MarR/SlyA-like"/>
</dbReference>
<dbReference type="PROSITE" id="PS50995">
    <property type="entry name" value="HTH_MARR_2"/>
    <property type="match status" value="1"/>
</dbReference>
<dbReference type="Pfam" id="PF12802">
    <property type="entry name" value="MarR_2"/>
    <property type="match status" value="1"/>
</dbReference>
<name>A0A8A4ZGQ5_9MICO</name>
<feature type="domain" description="HTH marR-type" evidence="1">
    <location>
        <begin position="32"/>
        <end position="165"/>
    </location>
</feature>
<dbReference type="InterPro" id="IPR036388">
    <property type="entry name" value="WH-like_DNA-bd_sf"/>
</dbReference>
<accession>A0A8A4ZGQ5</accession>
<dbReference type="PANTHER" id="PTHR33164:SF106">
    <property type="entry name" value="TRANSCRIPTIONAL REGULATORY PROTEIN"/>
    <property type="match status" value="1"/>
</dbReference>
<sequence length="185" mass="20152">MTERWQEGRPGERDGEALGDATEALERSRLRAPEVSWALREVNRAAADVDHELAGRLDLRALDYTAMGHLMGAPATLGPAELSARLGISTGSGTELVDRLERAGHLRRRRNDRDRRRVGLEPTESAVADILGELGPLFAALDALAEDFSPEEQEVIARYLRSAAQRMRAFGAAGGSTAPQRGDRL</sequence>
<dbReference type="InterPro" id="IPR000835">
    <property type="entry name" value="HTH_MarR-typ"/>
</dbReference>
<dbReference type="EMBL" id="CP071868">
    <property type="protein sequence ID" value="QTE30133.1"/>
    <property type="molecule type" value="Genomic_DNA"/>
</dbReference>
<reference evidence="2" key="1">
    <citation type="submission" date="2021-03" db="EMBL/GenBank/DDBJ databases">
        <title>Pengzhenrongella sicca gen. nov., sp. nov., a new member of suborder Micrococcineae isolated from High-Arctic tundra soil.</title>
        <authorList>
            <person name="Peng F."/>
        </authorList>
    </citation>
    <scope>NUCLEOTIDE SEQUENCE</scope>
    <source>
        <strain evidence="2">LRZ-2</strain>
    </source>
</reference>
<dbReference type="AlphaFoldDB" id="A0A8A4ZGQ5"/>
<dbReference type="InterPro" id="IPR036390">
    <property type="entry name" value="WH_DNA-bd_sf"/>
</dbReference>
<dbReference type="Gene3D" id="1.10.10.10">
    <property type="entry name" value="Winged helix-like DNA-binding domain superfamily/Winged helix DNA-binding domain"/>
    <property type="match status" value="1"/>
</dbReference>
<evidence type="ECO:0000259" key="1">
    <source>
        <dbReference type="PROSITE" id="PS50995"/>
    </source>
</evidence>
<dbReference type="KEGG" id="psic:J4E96_03690"/>
<organism evidence="2 3">
    <name type="scientific">Pengzhenrongella sicca</name>
    <dbReference type="NCBI Taxonomy" id="2819238"/>
    <lineage>
        <taxon>Bacteria</taxon>
        <taxon>Bacillati</taxon>
        <taxon>Actinomycetota</taxon>
        <taxon>Actinomycetes</taxon>
        <taxon>Micrococcales</taxon>
        <taxon>Pengzhenrongella</taxon>
    </lineage>
</organism>
<dbReference type="SUPFAM" id="SSF46785">
    <property type="entry name" value="Winged helix' DNA-binding domain"/>
    <property type="match status" value="1"/>
</dbReference>
<dbReference type="SMART" id="SM00347">
    <property type="entry name" value="HTH_MARR"/>
    <property type="match status" value="1"/>
</dbReference>
<dbReference type="PANTHER" id="PTHR33164">
    <property type="entry name" value="TRANSCRIPTIONAL REGULATOR, MARR FAMILY"/>
    <property type="match status" value="1"/>
</dbReference>
<evidence type="ECO:0000313" key="2">
    <source>
        <dbReference type="EMBL" id="QTE30133.1"/>
    </source>
</evidence>